<dbReference type="PATRIC" id="fig|1177154.3.peg.3377"/>
<evidence type="ECO:0000313" key="1">
    <source>
        <dbReference type="EMBL" id="KGD63366.1"/>
    </source>
</evidence>
<dbReference type="OrthoDB" id="6626046at2"/>
<comment type="caution">
    <text evidence="1">The sequence shown here is derived from an EMBL/GenBank/DDBJ whole genome shotgun (WGS) entry which is preliminary data.</text>
</comment>
<name>A0A095SFE9_9GAMM</name>
<gene>
    <name evidence="1" type="ORF">Y5S_03352</name>
</gene>
<reference evidence="1 2" key="1">
    <citation type="submission" date="2012-09" db="EMBL/GenBank/DDBJ databases">
        <title>Genome Sequence of alkane-degrading Bacterium Alcanivorax sp. 19-m-6.</title>
        <authorList>
            <person name="Lai Q."/>
            <person name="Shao Z."/>
        </authorList>
    </citation>
    <scope>NUCLEOTIDE SEQUENCE [LARGE SCALE GENOMIC DNA]</scope>
    <source>
        <strain evidence="1 2">19-m-6</strain>
    </source>
</reference>
<dbReference type="STRING" id="1177154.Y5S_03352"/>
<protein>
    <submittedName>
        <fullName evidence="1">Uncharacterized protein</fullName>
    </submittedName>
</protein>
<accession>A0A095SFE9</accession>
<organism evidence="1 2">
    <name type="scientific">Alcanivorax nanhaiticus</name>
    <dbReference type="NCBI Taxonomy" id="1177154"/>
    <lineage>
        <taxon>Bacteria</taxon>
        <taxon>Pseudomonadati</taxon>
        <taxon>Pseudomonadota</taxon>
        <taxon>Gammaproteobacteria</taxon>
        <taxon>Oceanospirillales</taxon>
        <taxon>Alcanivoracaceae</taxon>
        <taxon>Alcanivorax</taxon>
    </lineage>
</organism>
<dbReference type="Proteomes" id="UP000029444">
    <property type="component" value="Unassembled WGS sequence"/>
</dbReference>
<dbReference type="RefSeq" id="WP_052041674.1">
    <property type="nucleotide sequence ID" value="NZ_ARXV01000018.1"/>
</dbReference>
<sequence>MTDIRAPYAYTRLLEAGLTEQELKEIGFHHGYWVDKAAVVQAADQHGLTQEQLMLNPEEVANQRFKSKLRGNLTSYLFEYEGAFRFSASPDHMRILGVEKCGDTALPVRVMDALLLEKTLYQVIARAKHLLAALDSKFVASEHASVFRDQQDPGKFKPRAPYRQGVSNGFRVNGQTFQTIKQIASAYGVSYERLRRQISESDVPPTEMSDDQWRECIDYANKEMRKTTDG</sequence>
<evidence type="ECO:0000313" key="2">
    <source>
        <dbReference type="Proteomes" id="UP000029444"/>
    </source>
</evidence>
<proteinExistence type="predicted"/>
<dbReference type="AlphaFoldDB" id="A0A095SFE9"/>
<keyword evidence="2" id="KW-1185">Reference proteome</keyword>
<dbReference type="EMBL" id="ARXV01000018">
    <property type="protein sequence ID" value="KGD63366.1"/>
    <property type="molecule type" value="Genomic_DNA"/>
</dbReference>